<reference evidence="2" key="2">
    <citation type="journal article" date="2015" name="Fish Shellfish Immunol.">
        <title>Early steps in the European eel (Anguilla anguilla)-Vibrio vulnificus interaction in the gills: Role of the RtxA13 toxin.</title>
        <authorList>
            <person name="Callol A."/>
            <person name="Pajuelo D."/>
            <person name="Ebbesson L."/>
            <person name="Teles M."/>
            <person name="MacKenzie S."/>
            <person name="Amaro C."/>
        </authorList>
    </citation>
    <scope>NUCLEOTIDE SEQUENCE</scope>
</reference>
<proteinExistence type="predicted"/>
<dbReference type="AlphaFoldDB" id="A0A0E9TP89"/>
<evidence type="ECO:0000313" key="2">
    <source>
        <dbReference type="EMBL" id="JAH55252.1"/>
    </source>
</evidence>
<name>A0A0E9TP89_ANGAN</name>
<accession>A0A0E9TP89</accession>
<sequence>MSHNGPPASQPHSCCYGNST</sequence>
<feature type="compositionally biased region" description="Polar residues" evidence="1">
    <location>
        <begin position="10"/>
        <end position="20"/>
    </location>
</feature>
<evidence type="ECO:0000256" key="1">
    <source>
        <dbReference type="SAM" id="MobiDB-lite"/>
    </source>
</evidence>
<reference evidence="2" key="1">
    <citation type="submission" date="2014-11" db="EMBL/GenBank/DDBJ databases">
        <authorList>
            <person name="Amaro Gonzalez C."/>
        </authorList>
    </citation>
    <scope>NUCLEOTIDE SEQUENCE</scope>
</reference>
<organism evidence="2">
    <name type="scientific">Anguilla anguilla</name>
    <name type="common">European freshwater eel</name>
    <name type="synonym">Muraena anguilla</name>
    <dbReference type="NCBI Taxonomy" id="7936"/>
    <lineage>
        <taxon>Eukaryota</taxon>
        <taxon>Metazoa</taxon>
        <taxon>Chordata</taxon>
        <taxon>Craniata</taxon>
        <taxon>Vertebrata</taxon>
        <taxon>Euteleostomi</taxon>
        <taxon>Actinopterygii</taxon>
        <taxon>Neopterygii</taxon>
        <taxon>Teleostei</taxon>
        <taxon>Anguilliformes</taxon>
        <taxon>Anguillidae</taxon>
        <taxon>Anguilla</taxon>
    </lineage>
</organism>
<protein>
    <submittedName>
        <fullName evidence="2">Uncharacterized protein</fullName>
    </submittedName>
</protein>
<dbReference type="EMBL" id="GBXM01053325">
    <property type="protein sequence ID" value="JAH55252.1"/>
    <property type="molecule type" value="Transcribed_RNA"/>
</dbReference>
<feature type="region of interest" description="Disordered" evidence="1">
    <location>
        <begin position="1"/>
        <end position="20"/>
    </location>
</feature>